<dbReference type="RefSeq" id="WP_307594912.1">
    <property type="nucleotide sequence ID" value="NZ_JAUSRV010000008.1"/>
</dbReference>
<dbReference type="EMBL" id="JAUSRV010000008">
    <property type="protein sequence ID" value="MDP9972307.1"/>
    <property type="molecule type" value="Genomic_DNA"/>
</dbReference>
<sequence length="291" mass="32041">MLNLLLQTTIEGDPDDWNIARFSRLSSFLSQLQDDDGRPAFRVTARDRAPRAAPDPVLSTLDESDFDQLWLFAVDTGDGLTPEDCASISRFRRRGGGLMVTRDHMDLGSSICNLSGVGAAHHFHSRNCEPDTNRQCVDNPFSGAISWPNYHSGANGDYQRIRSVGSIHPVMRDRRSATGVIQYLPAHPHEGTVGVPPGDSSCRVVMEGQSSVSGRRYNIAVAFERSEHGGRAIAQSTFHHFADYNWDPAAGCPSFVTEPAGDGIVRFPDALRSTRQYVRNIAFWLGAQQNP</sequence>
<evidence type="ECO:0000313" key="2">
    <source>
        <dbReference type="Proteomes" id="UP001224845"/>
    </source>
</evidence>
<dbReference type="Proteomes" id="UP001224845">
    <property type="component" value="Unassembled WGS sequence"/>
</dbReference>
<reference evidence="1" key="1">
    <citation type="submission" date="2023-07" db="EMBL/GenBank/DDBJ databases">
        <title>Sorghum-associated microbial communities from plants grown in Nebraska, USA.</title>
        <authorList>
            <person name="Schachtman D."/>
        </authorList>
    </citation>
    <scope>NUCLEOTIDE SEQUENCE</scope>
    <source>
        <strain evidence="1">DS3315</strain>
    </source>
</reference>
<gene>
    <name evidence="1" type="ORF">J2W39_003549</name>
</gene>
<proteinExistence type="predicted"/>
<organism evidence="1 2">
    <name type="scientific">Variovorax paradoxus</name>
    <dbReference type="NCBI Taxonomy" id="34073"/>
    <lineage>
        <taxon>Bacteria</taxon>
        <taxon>Pseudomonadati</taxon>
        <taxon>Pseudomonadota</taxon>
        <taxon>Betaproteobacteria</taxon>
        <taxon>Burkholderiales</taxon>
        <taxon>Comamonadaceae</taxon>
        <taxon>Variovorax</taxon>
    </lineage>
</organism>
<protein>
    <recommendedName>
        <fullName evidence="3">ThuA-like domain-containing protein</fullName>
    </recommendedName>
</protein>
<name>A0AAW8EJX7_VARPD</name>
<comment type="caution">
    <text evidence="1">The sequence shown here is derived from an EMBL/GenBank/DDBJ whole genome shotgun (WGS) entry which is preliminary data.</text>
</comment>
<evidence type="ECO:0000313" key="1">
    <source>
        <dbReference type="EMBL" id="MDP9972307.1"/>
    </source>
</evidence>
<accession>A0AAW8EJX7</accession>
<dbReference type="AlphaFoldDB" id="A0AAW8EJX7"/>
<evidence type="ECO:0008006" key="3">
    <source>
        <dbReference type="Google" id="ProtNLM"/>
    </source>
</evidence>